<accession>A0ABU6ZN86</accession>
<proteinExistence type="predicted"/>
<dbReference type="Proteomes" id="UP001341840">
    <property type="component" value="Unassembled WGS sequence"/>
</dbReference>
<gene>
    <name evidence="1" type="ORF">PIB30_073418</name>
</gene>
<comment type="caution">
    <text evidence="1">The sequence shown here is derived from an EMBL/GenBank/DDBJ whole genome shotgun (WGS) entry which is preliminary data.</text>
</comment>
<name>A0ABU6ZN86_9FABA</name>
<sequence length="151" mass="16875">MVVSIGKARHGAERVAGRGVEVQGLLGPVFVCVLGFECEAWAKRVCGSGSTPRRGVPRLGVAGYVSRVGKMKKGSLRSKERSLEAILAKSPTHRRGSWRLCMLHHEQTTPRHPLIKPRHGHQLGLSTHRRRYLRIYAWINNPQPKSKHVHA</sequence>
<protein>
    <submittedName>
        <fullName evidence="1">Uncharacterized protein</fullName>
    </submittedName>
</protein>
<evidence type="ECO:0000313" key="1">
    <source>
        <dbReference type="EMBL" id="MED6223375.1"/>
    </source>
</evidence>
<dbReference type="EMBL" id="JASCZI010272751">
    <property type="protein sequence ID" value="MED6223375.1"/>
    <property type="molecule type" value="Genomic_DNA"/>
</dbReference>
<reference evidence="1 2" key="1">
    <citation type="journal article" date="2023" name="Plants (Basel)">
        <title>Bridging the Gap: Combining Genomics and Transcriptomics Approaches to Understand Stylosanthes scabra, an Orphan Legume from the Brazilian Caatinga.</title>
        <authorList>
            <person name="Ferreira-Neto J.R.C."/>
            <person name="da Silva M.D."/>
            <person name="Binneck E."/>
            <person name="de Melo N.F."/>
            <person name="da Silva R.H."/>
            <person name="de Melo A.L.T.M."/>
            <person name="Pandolfi V."/>
            <person name="Bustamante F.O."/>
            <person name="Brasileiro-Vidal A.C."/>
            <person name="Benko-Iseppon A.M."/>
        </authorList>
    </citation>
    <scope>NUCLEOTIDE SEQUENCE [LARGE SCALE GENOMIC DNA]</scope>
    <source>
        <tissue evidence="1">Leaves</tissue>
    </source>
</reference>
<organism evidence="1 2">
    <name type="scientific">Stylosanthes scabra</name>
    <dbReference type="NCBI Taxonomy" id="79078"/>
    <lineage>
        <taxon>Eukaryota</taxon>
        <taxon>Viridiplantae</taxon>
        <taxon>Streptophyta</taxon>
        <taxon>Embryophyta</taxon>
        <taxon>Tracheophyta</taxon>
        <taxon>Spermatophyta</taxon>
        <taxon>Magnoliopsida</taxon>
        <taxon>eudicotyledons</taxon>
        <taxon>Gunneridae</taxon>
        <taxon>Pentapetalae</taxon>
        <taxon>rosids</taxon>
        <taxon>fabids</taxon>
        <taxon>Fabales</taxon>
        <taxon>Fabaceae</taxon>
        <taxon>Papilionoideae</taxon>
        <taxon>50 kb inversion clade</taxon>
        <taxon>dalbergioids sensu lato</taxon>
        <taxon>Dalbergieae</taxon>
        <taxon>Pterocarpus clade</taxon>
        <taxon>Stylosanthes</taxon>
    </lineage>
</organism>
<keyword evidence="2" id="KW-1185">Reference proteome</keyword>
<evidence type="ECO:0000313" key="2">
    <source>
        <dbReference type="Proteomes" id="UP001341840"/>
    </source>
</evidence>